<feature type="compositionally biased region" description="Low complexity" evidence="1">
    <location>
        <begin position="23"/>
        <end position="41"/>
    </location>
</feature>
<feature type="region of interest" description="Disordered" evidence="1">
    <location>
        <begin position="1859"/>
        <end position="1963"/>
    </location>
</feature>
<reference evidence="2" key="1">
    <citation type="submission" date="2023-04" db="EMBL/GenBank/DDBJ databases">
        <title>Black Yeasts Isolated from many extreme environments.</title>
        <authorList>
            <person name="Coleine C."/>
            <person name="Stajich J.E."/>
            <person name="Selbmann L."/>
        </authorList>
    </citation>
    <scope>NUCLEOTIDE SEQUENCE</scope>
    <source>
        <strain evidence="2">CCFEE 5312</strain>
    </source>
</reference>
<feature type="compositionally biased region" description="Low complexity" evidence="1">
    <location>
        <begin position="1862"/>
        <end position="1890"/>
    </location>
</feature>
<proteinExistence type="predicted"/>
<feature type="region of interest" description="Disordered" evidence="1">
    <location>
        <begin position="1497"/>
        <end position="1537"/>
    </location>
</feature>
<feature type="compositionally biased region" description="Polar residues" evidence="1">
    <location>
        <begin position="505"/>
        <end position="516"/>
    </location>
</feature>
<feature type="compositionally biased region" description="Polar residues" evidence="1">
    <location>
        <begin position="1199"/>
        <end position="1220"/>
    </location>
</feature>
<feature type="region of interest" description="Disordered" evidence="1">
    <location>
        <begin position="505"/>
        <end position="657"/>
    </location>
</feature>
<dbReference type="Proteomes" id="UP001271007">
    <property type="component" value="Unassembled WGS sequence"/>
</dbReference>
<sequence>MFSKKRKQQDIATQKGLGIAIHPRPQAQPRQQVQQAPQQQLRPPPLLQPQPPHSRTTSAGSGKPLVSPLQMTFDFELPPSPALSGKSRSEYKPSLEGEGRPQTSEGVVGRKSGMGLAPPMLPEIRRVASKESSLASEGGVELEGSGAPIPPRNPSRKGSETKSMASPGLPPPPPPIPPPEPPSMSRFDSDNASVSSSKSRRKSRIKSFFGFEPPPDLGAISRPSSSSGTPKMPPLQPSIHGDTLFRPATSAGDELKMKSSLFPAKEPASPAVSAFETGTPAMTRAWIDARDKPYGPPSAAPSRPSPPQPVQSSPEMSLRARSPSTKTNFSKRSPLADADSPASSTASRSSPKYFGTQEAPPLRQPSHAPTNHSGSTARSTMSSKSAAATDAAPVVTLGTPYQETSPSFPLPQHEERRPKTAGATTSTIGGVSVPTHRTTGLQRPPDPTPKPPEAPPPKPTEKSEKRKTRLLNPMALLSRRRSAQDEEVISAEKAAQEAALARQRNIATTGGISRNPINYDPSIRGRGVHDFSAPRKPRRGYSYSEVEPDVEEYMRRPGSPTGDPSPKTKPTPEYTHPQGPKLTFAHQAFQSSPITSPTASTFPSTKQMGHPRREPGQGSSTDSGSHMSSRRTTGFFHEHLNDSADAGNAGASGGRIQAERLENKDFLQRASFLSQQSGVSSVESAVLPPFARRSQVVADEAKGNGQRDSTVSDSSISGVSPVTTGLPDMRASQNMSPVSPNSDKRVSTQAPSSGRSSRTSDRNRKDRAKSSSIGSSLSDAWSNIRPFSSSEAPPSPGRKPAETSPPRGGPPISITIPTGPGPMPSRFPPEIPPRGPSATTFVAGSPLSTINSPALELASGAPTPEPMVADSVRFSTASAAPPRLVEKRKSAVGHGKRGMGWQSKSNGNGNGPESAKGSGKDSGKSSGKGSQKSNGVPKHHMSNASRFSFQMGSAEEERALEEKARKVREGMGYGKGTLVDGSDEEFDEDAMDDLDEMEMMGLQQEDDDDLPALNTARSISTAPPANSLVVGEKPRDRASVANFMYRPATSIAPAKAAKTAKGEQRMSTTLEMQINDADSGESEEEEEEEPYWMHEDFMGYEDGGDPSQSRRPSVANGVLGDMAAARQRAASASSGFGLESPKMQMPNGGQGGNAFYMQPAAAGHAPFTSPPPPPEGLRGVRDSNGSGNSERNRMLSGMNFATTTIDNGGRMTHQQHTPAMSSSTAGESTEGSSSSVSANMEHQRILSGLNFATTNIDDGGRMTHQHHTPAMSNSTVGGSSSSDRRTLSTGLGLSGFSDFKFEDSAPPSRPGSGNVAPAMAGEFLQSKENRRTRDSETIPRNVDWTAESLKASPALTGGWDEPNFNRWDQRPSSPLVSMAKPGADEDDEDDMYFDDGGFEQDVSAAPVVMGGEGEVVDESRFDDPNFLARNNNHNSGSSDDNAHAAPASTPPRPPAQHQREASALGSDGPYPPFAMPNPIKARERDSRLLLEDLPLHAGPVDPMLIPRRNPSEDAKRLGLSSRAPALPPQLGGEDERRRVEQGLQRYHAALAEAANRAAVEGRFLRVPSSTSGSTRSKESQLEREDSRGEKEVETDAREGAPQNGVAQDTLQGPANDTLPVPAHYSGPKLNFDFGFDSFSTNTFSPNPLSADAMGGSDDEYDALLNDDDIVAAANAEVLASDDAGFYGQEFGFFANARPNSGEVQAVNGGFFGQDGDDGLMRNKSLREPNLTPITERSEFSTRNSFIASGHASAHGSAYGASAFGPASAGPMSAGGFAHALARIPFSPLEGEVTSFDQLRKLRAQTFRGSNASSLSDGGRNSQSSLLMMREGESPTLSLRSSGGAAHGYFGAGGVVGVGGSSDGSSSGGQHSHAQAQQQQQQQWQESPRSAASSGQMPFSGDGIDATPKRGSGLESSSPLTAKKTSAAHSTAARAHGHSRNSSGADSVAYVQEQSPDGHGPPRWVLERRRTSEQGQLELIGREVVQGGWI</sequence>
<feature type="compositionally biased region" description="Basic and acidic residues" evidence="1">
    <location>
        <begin position="1575"/>
        <end position="1598"/>
    </location>
</feature>
<feature type="compositionally biased region" description="Polar residues" evidence="1">
    <location>
        <begin position="731"/>
        <end position="757"/>
    </location>
</feature>
<feature type="compositionally biased region" description="Basic and acidic residues" evidence="1">
    <location>
        <begin position="87"/>
        <end position="99"/>
    </location>
</feature>
<feature type="compositionally biased region" description="Low complexity" evidence="1">
    <location>
        <begin position="1920"/>
        <end position="1933"/>
    </location>
</feature>
<feature type="compositionally biased region" description="Polar residues" evidence="1">
    <location>
        <begin position="367"/>
        <end position="386"/>
    </location>
</feature>
<feature type="region of interest" description="Disordered" evidence="1">
    <location>
        <begin position="1256"/>
        <end position="1289"/>
    </location>
</feature>
<evidence type="ECO:0000313" key="2">
    <source>
        <dbReference type="EMBL" id="KAK3046845.1"/>
    </source>
</evidence>
<feature type="region of interest" description="Disordered" evidence="1">
    <location>
        <begin position="1298"/>
        <end position="1317"/>
    </location>
</feature>
<feature type="compositionally biased region" description="Acidic residues" evidence="1">
    <location>
        <begin position="1384"/>
        <end position="1398"/>
    </location>
</feature>
<feature type="compositionally biased region" description="Polar residues" evidence="1">
    <location>
        <begin position="770"/>
        <end position="792"/>
    </location>
</feature>
<feature type="region of interest" description="Disordered" evidence="1">
    <location>
        <begin position="1162"/>
        <end position="1239"/>
    </location>
</feature>
<feature type="region of interest" description="Disordered" evidence="1">
    <location>
        <begin position="1324"/>
        <end position="1398"/>
    </location>
</feature>
<feature type="compositionally biased region" description="Polar residues" evidence="1">
    <location>
        <begin position="837"/>
        <end position="852"/>
    </location>
</feature>
<evidence type="ECO:0000256" key="1">
    <source>
        <dbReference type="SAM" id="MobiDB-lite"/>
    </source>
</evidence>
<feature type="compositionally biased region" description="Low complexity" evidence="1">
    <location>
        <begin position="804"/>
        <end position="818"/>
    </location>
</feature>
<feature type="compositionally biased region" description="Polar residues" evidence="1">
    <location>
        <begin position="1604"/>
        <end position="1614"/>
    </location>
</feature>
<feature type="compositionally biased region" description="Polar residues" evidence="1">
    <location>
        <begin position="942"/>
        <end position="951"/>
    </location>
</feature>
<feature type="compositionally biased region" description="Pro residues" evidence="1">
    <location>
        <begin position="168"/>
        <end position="182"/>
    </location>
</feature>
<feature type="compositionally biased region" description="Low complexity" evidence="1">
    <location>
        <begin position="1272"/>
        <end position="1281"/>
    </location>
</feature>
<gene>
    <name evidence="2" type="ORF">LTR09_011686</name>
</gene>
<protein>
    <submittedName>
        <fullName evidence="2">Uncharacterized protein</fullName>
    </submittedName>
</protein>
<feature type="compositionally biased region" description="Low complexity" evidence="1">
    <location>
        <begin position="332"/>
        <end position="351"/>
    </location>
</feature>
<comment type="caution">
    <text evidence="2">The sequence shown here is derived from an EMBL/GenBank/DDBJ whole genome shotgun (WGS) entry which is preliminary data.</text>
</comment>
<keyword evidence="3" id="KW-1185">Reference proteome</keyword>
<evidence type="ECO:0000313" key="3">
    <source>
        <dbReference type="Proteomes" id="UP001271007"/>
    </source>
</evidence>
<feature type="compositionally biased region" description="Basic and acidic residues" evidence="1">
    <location>
        <begin position="955"/>
        <end position="969"/>
    </location>
</feature>
<feature type="compositionally biased region" description="Basic and acidic residues" evidence="1">
    <location>
        <begin position="1325"/>
        <end position="1337"/>
    </location>
</feature>
<feature type="compositionally biased region" description="Low complexity" evidence="1">
    <location>
        <begin position="1221"/>
        <end position="1238"/>
    </location>
</feature>
<feature type="region of interest" description="Disordered" evidence="1">
    <location>
        <begin position="697"/>
        <end position="985"/>
    </location>
</feature>
<feature type="region of interest" description="Disordered" evidence="1">
    <location>
        <begin position="1423"/>
        <end position="1478"/>
    </location>
</feature>
<feature type="compositionally biased region" description="Polar residues" evidence="1">
    <location>
        <begin position="422"/>
        <end position="441"/>
    </location>
</feature>
<organism evidence="2 3">
    <name type="scientific">Extremus antarcticus</name>
    <dbReference type="NCBI Taxonomy" id="702011"/>
    <lineage>
        <taxon>Eukaryota</taxon>
        <taxon>Fungi</taxon>
        <taxon>Dikarya</taxon>
        <taxon>Ascomycota</taxon>
        <taxon>Pezizomycotina</taxon>
        <taxon>Dothideomycetes</taxon>
        <taxon>Dothideomycetidae</taxon>
        <taxon>Mycosphaerellales</taxon>
        <taxon>Extremaceae</taxon>
        <taxon>Extremus</taxon>
    </lineage>
</organism>
<name>A0AAJ0DBG6_9PEZI</name>
<feature type="compositionally biased region" description="Pro residues" evidence="1">
    <location>
        <begin position="294"/>
        <end position="309"/>
    </location>
</feature>
<feature type="compositionally biased region" description="Pro residues" evidence="1">
    <location>
        <begin position="819"/>
        <end position="835"/>
    </location>
</feature>
<feature type="region of interest" description="Disordered" evidence="1">
    <location>
        <begin position="1565"/>
        <end position="1615"/>
    </location>
</feature>
<feature type="compositionally biased region" description="Pro residues" evidence="1">
    <location>
        <begin position="444"/>
        <end position="458"/>
    </location>
</feature>
<feature type="compositionally biased region" description="Low complexity" evidence="1">
    <location>
        <begin position="924"/>
        <end position="933"/>
    </location>
</feature>
<accession>A0AAJ0DBG6</accession>
<feature type="region of interest" description="Disordered" evidence="1">
    <location>
        <begin position="1"/>
        <end position="489"/>
    </location>
</feature>
<feature type="compositionally biased region" description="Low complexity" evidence="1">
    <location>
        <begin position="1430"/>
        <end position="1447"/>
    </location>
</feature>
<dbReference type="EMBL" id="JAWDJX010000077">
    <property type="protein sequence ID" value="KAK3046845.1"/>
    <property type="molecule type" value="Genomic_DNA"/>
</dbReference>
<feature type="compositionally biased region" description="Low complexity" evidence="1">
    <location>
        <begin position="709"/>
        <end position="722"/>
    </location>
</feature>
<feature type="compositionally biased region" description="Pro residues" evidence="1">
    <location>
        <begin position="42"/>
        <end position="52"/>
    </location>
</feature>
<feature type="compositionally biased region" description="Polar residues" evidence="1">
    <location>
        <begin position="322"/>
        <end position="331"/>
    </location>
</feature>
<feature type="compositionally biased region" description="Polar residues" evidence="1">
    <location>
        <begin position="588"/>
        <end position="607"/>
    </location>
</feature>